<evidence type="ECO:0000313" key="1">
    <source>
        <dbReference type="EMBL" id="ABS61535.1"/>
    </source>
</evidence>
<reference evidence="1 2" key="2">
    <citation type="journal article" date="2009" name="Proc. Natl. Acad. Sci. U.S.A.">
        <title>On the chimeric nature, thermophilic origin, and phylogenetic placement of the Thermotogales.</title>
        <authorList>
            <person name="Zhaxybayeva O."/>
            <person name="Swithers K.S."/>
            <person name="Lapierre P."/>
            <person name="Fournier G.P."/>
            <person name="Bickhart D.M."/>
            <person name="DeBoy R.T."/>
            <person name="Nelson K.E."/>
            <person name="Nesbo C.L."/>
            <person name="Doolittle W.F."/>
            <person name="Gogarten J.P."/>
            <person name="Noll K.M."/>
        </authorList>
    </citation>
    <scope>NUCLEOTIDE SEQUENCE [LARGE SCALE GENOMIC DNA]</scope>
    <source>
        <strain evidence="2">ATCC 35602 / DSM 5306 / Rt17-B1</strain>
    </source>
</reference>
<accession>A7HNQ2</accession>
<sequence length="252" mass="28619">MKSAIGIDPSSTLPISVTKSCPMNCGHCGGHYIKHMVHIDDIEKYLDRYNSFLVSGGMFPSGEIPFKPYLEKLRQLKETHDLKYNFHIGFPKNPPYELEGIADVISFDFFGDKDVLKELYGIDRTPEEILDSILPLNVKKVPHVTIGVICGKITHEPKAIDILSEYFNSIVLNIFIPTTGTKYSDCQPPLLEEVEKIFDLASKKFEKITLGCMQPKGDYRKKLQEIVSNYANFIVKPFDKNYAFDGCCAFYQ</sequence>
<dbReference type="InterPro" id="IPR007197">
    <property type="entry name" value="rSAM"/>
</dbReference>
<dbReference type="HOGENOM" id="CLU_067819_1_0_0"/>
<dbReference type="GO" id="GO:0003824">
    <property type="term" value="F:catalytic activity"/>
    <property type="evidence" value="ECO:0007669"/>
    <property type="project" value="InterPro"/>
</dbReference>
<dbReference type="STRING" id="381764.Fnod_1700"/>
<reference evidence="1 2" key="1">
    <citation type="submission" date="2007-07" db="EMBL/GenBank/DDBJ databases">
        <title>Complete sequence of Fervidobacterium nodosum Rt17-B1.</title>
        <authorList>
            <consortium name="US DOE Joint Genome Institute"/>
            <person name="Copeland A."/>
            <person name="Lucas S."/>
            <person name="Lapidus A."/>
            <person name="Barry K."/>
            <person name="Glavina del Rio T."/>
            <person name="Dalin E."/>
            <person name="Tice H."/>
            <person name="Pitluck S."/>
            <person name="Saunders E."/>
            <person name="Brettin T."/>
            <person name="Bruce D."/>
            <person name="Detter J.C."/>
            <person name="Han C."/>
            <person name="Schmutz J."/>
            <person name="Larimer F."/>
            <person name="Land M."/>
            <person name="Hauser L."/>
            <person name="Kyrpides N."/>
            <person name="Mikhailova N."/>
            <person name="Nelson K."/>
            <person name="Gogarten J.P."/>
            <person name="Noll K."/>
            <person name="Richardson P."/>
        </authorList>
    </citation>
    <scope>NUCLEOTIDE SEQUENCE [LARGE SCALE GENOMIC DNA]</scope>
    <source>
        <strain evidence="2">ATCC 35602 / DSM 5306 / Rt17-B1</strain>
    </source>
</reference>
<gene>
    <name evidence="1" type="ordered locus">Fnod_1700</name>
</gene>
<dbReference type="OrthoDB" id="5420460at2"/>
<dbReference type="SFLD" id="SFLDS00029">
    <property type="entry name" value="Radical_SAM"/>
    <property type="match status" value="1"/>
</dbReference>
<protein>
    <submittedName>
        <fullName evidence="1">Radical SAM domain protein</fullName>
    </submittedName>
</protein>
<dbReference type="SUPFAM" id="SSF102114">
    <property type="entry name" value="Radical SAM enzymes"/>
    <property type="match status" value="1"/>
</dbReference>
<dbReference type="Proteomes" id="UP000002415">
    <property type="component" value="Chromosome"/>
</dbReference>
<dbReference type="KEGG" id="fno:Fnod_1700"/>
<dbReference type="GO" id="GO:0051536">
    <property type="term" value="F:iron-sulfur cluster binding"/>
    <property type="evidence" value="ECO:0007669"/>
    <property type="project" value="InterPro"/>
</dbReference>
<organism evidence="1 2">
    <name type="scientific">Fervidobacterium nodosum (strain ATCC 35602 / DSM 5306 / Rt17-B1)</name>
    <dbReference type="NCBI Taxonomy" id="381764"/>
    <lineage>
        <taxon>Bacteria</taxon>
        <taxon>Thermotogati</taxon>
        <taxon>Thermotogota</taxon>
        <taxon>Thermotogae</taxon>
        <taxon>Thermotogales</taxon>
        <taxon>Fervidobacteriaceae</taxon>
        <taxon>Fervidobacterium</taxon>
    </lineage>
</organism>
<dbReference type="PANTHER" id="PTHR43288:SF2">
    <property type="entry name" value="RADICAL SAM CORE DOMAIN-CONTAINING PROTEIN"/>
    <property type="match status" value="1"/>
</dbReference>
<dbReference type="CDD" id="cd01335">
    <property type="entry name" value="Radical_SAM"/>
    <property type="match status" value="1"/>
</dbReference>
<dbReference type="AlphaFoldDB" id="A7HNQ2"/>
<dbReference type="eggNOG" id="COG1856">
    <property type="taxonomic scope" value="Bacteria"/>
</dbReference>
<evidence type="ECO:0000313" key="2">
    <source>
        <dbReference type="Proteomes" id="UP000002415"/>
    </source>
</evidence>
<name>A7HNQ2_FERNB</name>
<dbReference type="InterPro" id="IPR058240">
    <property type="entry name" value="rSAM_sf"/>
</dbReference>
<dbReference type="PANTHER" id="PTHR43288">
    <property type="entry name" value="BIOTIN SYNTHASE-RELATED PROTEIN, RADICAL SAM SUPERFAMILY"/>
    <property type="match status" value="1"/>
</dbReference>
<proteinExistence type="predicted"/>
<keyword evidence="2" id="KW-1185">Reference proteome</keyword>
<dbReference type="SFLD" id="SFLDG01113">
    <property type="entry name" value="Uncharacterised_Radical_SAM_Su"/>
    <property type="match status" value="1"/>
</dbReference>
<dbReference type="RefSeq" id="WP_011994826.1">
    <property type="nucleotide sequence ID" value="NC_009718.1"/>
</dbReference>
<dbReference type="EMBL" id="CP000771">
    <property type="protein sequence ID" value="ABS61535.1"/>
    <property type="molecule type" value="Genomic_DNA"/>
</dbReference>